<feature type="compositionally biased region" description="Polar residues" evidence="1">
    <location>
        <begin position="283"/>
        <end position="293"/>
    </location>
</feature>
<dbReference type="SMART" id="SM00332">
    <property type="entry name" value="PP2Cc"/>
    <property type="match status" value="1"/>
</dbReference>
<dbReference type="GO" id="GO:0004722">
    <property type="term" value="F:protein serine/threonine phosphatase activity"/>
    <property type="evidence" value="ECO:0007669"/>
    <property type="project" value="TreeGrafter"/>
</dbReference>
<dbReference type="GO" id="GO:0009507">
    <property type="term" value="C:chloroplast"/>
    <property type="evidence" value="ECO:0007669"/>
    <property type="project" value="TreeGrafter"/>
</dbReference>
<dbReference type="PROSITE" id="PS51746">
    <property type="entry name" value="PPM_2"/>
    <property type="match status" value="1"/>
</dbReference>
<reference evidence="3 4" key="1">
    <citation type="journal article" date="2019" name="Plant Biotechnol. J.">
        <title>The red bayberry genome and genetic basis of sex determination.</title>
        <authorList>
            <person name="Jia H.M."/>
            <person name="Jia H.J."/>
            <person name="Cai Q.L."/>
            <person name="Wang Y."/>
            <person name="Zhao H.B."/>
            <person name="Yang W.F."/>
            <person name="Wang G.Y."/>
            <person name="Li Y.H."/>
            <person name="Zhan D.L."/>
            <person name="Shen Y.T."/>
            <person name="Niu Q.F."/>
            <person name="Chang L."/>
            <person name="Qiu J."/>
            <person name="Zhao L."/>
            <person name="Xie H.B."/>
            <person name="Fu W.Y."/>
            <person name="Jin J."/>
            <person name="Li X.W."/>
            <person name="Jiao Y."/>
            <person name="Zhou C.C."/>
            <person name="Tu T."/>
            <person name="Chai C.Y."/>
            <person name="Gao J.L."/>
            <person name="Fan L.J."/>
            <person name="van de Weg E."/>
            <person name="Wang J.Y."/>
            <person name="Gao Z.S."/>
        </authorList>
    </citation>
    <scope>NUCLEOTIDE SEQUENCE [LARGE SCALE GENOMIC DNA]</scope>
    <source>
        <tissue evidence="3">Leaves</tissue>
    </source>
</reference>
<organism evidence="3 4">
    <name type="scientific">Morella rubra</name>
    <name type="common">Chinese bayberry</name>
    <dbReference type="NCBI Taxonomy" id="262757"/>
    <lineage>
        <taxon>Eukaryota</taxon>
        <taxon>Viridiplantae</taxon>
        <taxon>Streptophyta</taxon>
        <taxon>Embryophyta</taxon>
        <taxon>Tracheophyta</taxon>
        <taxon>Spermatophyta</taxon>
        <taxon>Magnoliopsida</taxon>
        <taxon>eudicotyledons</taxon>
        <taxon>Gunneridae</taxon>
        <taxon>Pentapetalae</taxon>
        <taxon>rosids</taxon>
        <taxon>fabids</taxon>
        <taxon>Fagales</taxon>
        <taxon>Myricaceae</taxon>
        <taxon>Morella</taxon>
    </lineage>
</organism>
<feature type="domain" description="PPM-type phosphatase" evidence="2">
    <location>
        <begin position="840"/>
        <end position="1077"/>
    </location>
</feature>
<dbReference type="EMBL" id="RXIC02000025">
    <property type="protein sequence ID" value="KAB1206928.1"/>
    <property type="molecule type" value="Genomic_DNA"/>
</dbReference>
<dbReference type="SMART" id="SM00331">
    <property type="entry name" value="PP2C_SIG"/>
    <property type="match status" value="1"/>
</dbReference>
<gene>
    <name evidence="3" type="ORF">CJ030_MR7G008156</name>
</gene>
<dbReference type="InterPro" id="IPR036457">
    <property type="entry name" value="PPM-type-like_dom_sf"/>
</dbReference>
<dbReference type="AlphaFoldDB" id="A0A6A1V4S8"/>
<accession>A0A6A1V4S8</accession>
<dbReference type="InterPro" id="IPR001932">
    <property type="entry name" value="PPM-type_phosphatase-like_dom"/>
</dbReference>
<evidence type="ECO:0000259" key="2">
    <source>
        <dbReference type="PROSITE" id="PS51746"/>
    </source>
</evidence>
<dbReference type="InterPro" id="IPR039123">
    <property type="entry name" value="PPTC7"/>
</dbReference>
<dbReference type="SUPFAM" id="SSF81606">
    <property type="entry name" value="PP2C-like"/>
    <property type="match status" value="1"/>
</dbReference>
<comment type="caution">
    <text evidence="3">The sequence shown here is derived from an EMBL/GenBank/DDBJ whole genome shotgun (WGS) entry which is preliminary data.</text>
</comment>
<dbReference type="Gene3D" id="3.60.40.10">
    <property type="entry name" value="PPM-type phosphatase domain"/>
    <property type="match status" value="2"/>
</dbReference>
<proteinExistence type="predicted"/>
<dbReference type="PANTHER" id="PTHR12320">
    <property type="entry name" value="PROTEIN PHOSPHATASE 2C"/>
    <property type="match status" value="1"/>
</dbReference>
<protein>
    <recommendedName>
        <fullName evidence="2">PPM-type phosphatase domain-containing protein</fullName>
    </recommendedName>
</protein>
<sequence>MAHLLSFSHSPPSASLSFSSFFHIFCKPLHTLGISSSSFSSSTTTIPPICAPTRRPTHHPMLSRDFSLSSSSSDNVDIVSMTECSDGSVVFRFGNANEVEKIREKETIKKVFERNLLEESESCTVRAQTSNPAKVDDLGEQISECREDGGVLDTDSSRVKAVSDHTLEIRKESLEGAVSYTETSDSSGNLLALETNERVRRNSVENDIPYTVSDVLNTTNPELKCNNEVDRLSTSSTLDAVSDLRKVCACEDVSKEMSGGKIKTQFATFESGSTIEVPGSYASKKSSMENGSNEFILPPKGDTDLNIDTTVNDMTSERSHEGDVTEVMHVHAPLGTESILNEETSHSVADESVDVDNTDSLTEASPYLLFLRHYLQHDFCYTPVLLYCHIPPSEMSLFNRCFRIESKEFHVRISAKGDLLFSEWSSRTVNEIHMGKYGAVWMVNMSDKLLVASHAVDFASKFTESRRGFLAQRCCNKGGRYIAVVEYGGRRKLGAVLAPEGKHGHGWQILNRVFLEAVSCFRSASLSVTRVESSRIRPEDSFAKVVLALAVVHDDGGRSSAPVQISRVADTSNTVYMQQNPEVGPLPKLISSSMSKEHAEEGKCPAGLSDREALSLNGADLGKQVMSLRKEVDRLASLLRQQCQGGFSFPALSCSVCGFTLKAQQARAHPPCQFIGRAFGLPCGGPNFAHGGKGGCSNSSGAHAEVAPALSVVVGSITSGSPALECAVGGQLLESECMGLLPISLSLQPASVGDLPTASPAPELPSGGQLQGPEGMPLLAPKDLGVKEVRFSPGQELVEVLGHLSPPNVTNFYSREKSNDGVQLGIEVPVGVGDNGPAQTTCDTLVSAEGALTGGEDAFFVGGQIWLGVADGVGQWSLEGINAGVYARELMENCEKILSDPKSASMTKPEELLIRSAAESQSSGSSTVLVAYFDGQVLHVANIGDSGFMVIRNGVVFKRSFAMVYDFNFPVQIERDDDPSELIQGYKIELDERDVIVTATDGLFDNLYEQEIASVISKSLQAGLKPQDMAEYLARRAQEVGQSTRARTPFADAAQAAGYVGYTGGKLDDVTAIVSLVQKRSISHSLSLIDISSCQRVLSVVIGLISEAFPDLKYHSSM</sequence>
<dbReference type="OrthoDB" id="60843at2759"/>
<keyword evidence="4" id="KW-1185">Reference proteome</keyword>
<name>A0A6A1V4S8_9ROSI</name>
<feature type="region of interest" description="Disordered" evidence="1">
    <location>
        <begin position="283"/>
        <end position="303"/>
    </location>
</feature>
<dbReference type="PANTHER" id="PTHR12320:SF1">
    <property type="entry name" value="PROTEIN PHOSPHATASE PTC7 HOMOLOG"/>
    <property type="match status" value="1"/>
</dbReference>
<dbReference type="Proteomes" id="UP000516437">
    <property type="component" value="Chromosome 7"/>
</dbReference>
<evidence type="ECO:0000313" key="3">
    <source>
        <dbReference type="EMBL" id="KAB1206928.1"/>
    </source>
</evidence>
<evidence type="ECO:0000256" key="1">
    <source>
        <dbReference type="SAM" id="MobiDB-lite"/>
    </source>
</evidence>
<evidence type="ECO:0000313" key="4">
    <source>
        <dbReference type="Proteomes" id="UP000516437"/>
    </source>
</evidence>